<proteinExistence type="predicted"/>
<evidence type="ECO:0000256" key="1">
    <source>
        <dbReference type="SAM" id="MobiDB-lite"/>
    </source>
</evidence>
<name>A0A0G3EKT1_9BACT</name>
<sequence>MATAQGPRGSRGEGRGNRGKCRFLERSVSSRPKAVSTSAALSRGRRPFPRSLEAEGRFLEARSAVFTFPRGAQRRWHERRNSWQSGGNRGNGPYGPRGNRGEGRCPERSVSPRRAAPFPRSLERSVEDRGNRGRSWQRPKGLVAVGRRVVAIGGNVVSSSAAFPRGRRPFPRAQRCPEAEGRFHVPSRPKAVSSRRVAPFSRSPEARSAVGTSGEIRGNRGETVATALTGLVAIGGKVVAPSVAFPRGAQRRFHVPSSAAWEIVAIGGDRGNGPRASWQSGGESWQSGEMSFPRAQRFLEAEGRFLEAEGRFHERSVVPRPKAVSTFPRGRRPFPRGA</sequence>
<feature type="region of interest" description="Disordered" evidence="1">
    <location>
        <begin position="1"/>
        <end position="50"/>
    </location>
</feature>
<dbReference type="KEGG" id="vbl:L21SP4_02129"/>
<feature type="region of interest" description="Disordered" evidence="1">
    <location>
        <begin position="73"/>
        <end position="139"/>
    </location>
</feature>
<evidence type="ECO:0000313" key="3">
    <source>
        <dbReference type="Proteomes" id="UP000035268"/>
    </source>
</evidence>
<dbReference type="EMBL" id="CP010904">
    <property type="protein sequence ID" value="AKJ65360.1"/>
    <property type="molecule type" value="Genomic_DNA"/>
</dbReference>
<feature type="region of interest" description="Disordered" evidence="1">
    <location>
        <begin position="187"/>
        <end position="217"/>
    </location>
</feature>
<evidence type="ECO:0000313" key="2">
    <source>
        <dbReference type="EMBL" id="AKJ65360.1"/>
    </source>
</evidence>
<feature type="compositionally biased region" description="Basic and acidic residues" evidence="1">
    <location>
        <begin position="121"/>
        <end position="131"/>
    </location>
</feature>
<accession>A0A0G3EKT1</accession>
<reference evidence="2 3" key="2">
    <citation type="journal article" date="2016" name="ISME J.">
        <title>Characterization of the first cultured representative of Verrucomicrobia subdivision 5 indicates the proposal of a novel phylum.</title>
        <authorList>
            <person name="Spring S."/>
            <person name="Bunk B."/>
            <person name="Sproer C."/>
            <person name="Schumann P."/>
            <person name="Rohde M."/>
            <person name="Tindall B.J."/>
            <person name="Klenk H.P."/>
        </authorList>
    </citation>
    <scope>NUCLEOTIDE SEQUENCE [LARGE SCALE GENOMIC DNA]</scope>
    <source>
        <strain evidence="2 3">L21-Fru-AB</strain>
    </source>
</reference>
<gene>
    <name evidence="2" type="ORF">L21SP4_02129</name>
</gene>
<dbReference type="AlphaFoldDB" id="A0A0G3EKT1"/>
<feature type="compositionally biased region" description="Polar residues" evidence="1">
    <location>
        <begin position="27"/>
        <end position="40"/>
    </location>
</feature>
<organism evidence="2 3">
    <name type="scientific">Kiritimatiella glycovorans</name>
    <dbReference type="NCBI Taxonomy" id="1307763"/>
    <lineage>
        <taxon>Bacteria</taxon>
        <taxon>Pseudomonadati</taxon>
        <taxon>Kiritimatiellota</taxon>
        <taxon>Kiritimatiellia</taxon>
        <taxon>Kiritimatiellales</taxon>
        <taxon>Kiritimatiellaceae</taxon>
        <taxon>Kiritimatiella</taxon>
    </lineage>
</organism>
<keyword evidence="3" id="KW-1185">Reference proteome</keyword>
<reference evidence="3" key="1">
    <citation type="submission" date="2015-02" db="EMBL/GenBank/DDBJ databases">
        <title>Description and complete genome sequence of the first cultured representative of the subdivision 5 of the Verrucomicrobia phylum.</title>
        <authorList>
            <person name="Spring S."/>
            <person name="Bunk B."/>
            <person name="Sproer C."/>
            <person name="Klenk H.-P."/>
        </authorList>
    </citation>
    <scope>NUCLEOTIDE SEQUENCE [LARGE SCALE GENOMIC DNA]</scope>
    <source>
        <strain evidence="3">L21-Fru-AB</strain>
    </source>
</reference>
<dbReference type="Proteomes" id="UP000035268">
    <property type="component" value="Chromosome"/>
</dbReference>
<protein>
    <submittedName>
        <fullName evidence="2">Uncharacterized protein</fullName>
    </submittedName>
</protein>